<feature type="domain" description="SET" evidence="1">
    <location>
        <begin position="1"/>
        <end position="145"/>
    </location>
</feature>
<dbReference type="Gene3D" id="2.170.270.10">
    <property type="entry name" value="SET domain"/>
    <property type="match status" value="1"/>
</dbReference>
<dbReference type="InterPro" id="IPR001214">
    <property type="entry name" value="SET_dom"/>
</dbReference>
<dbReference type="EMBL" id="CAKLCB010000255">
    <property type="protein sequence ID" value="CAH0518035.1"/>
    <property type="molecule type" value="Genomic_DNA"/>
</dbReference>
<organism evidence="2 3">
    <name type="scientific">Peronospora belbahrii</name>
    <dbReference type="NCBI Taxonomy" id="622444"/>
    <lineage>
        <taxon>Eukaryota</taxon>
        <taxon>Sar</taxon>
        <taxon>Stramenopiles</taxon>
        <taxon>Oomycota</taxon>
        <taxon>Peronosporomycetes</taxon>
        <taxon>Peronosporales</taxon>
        <taxon>Peronosporaceae</taxon>
        <taxon>Peronospora</taxon>
    </lineage>
</organism>
<evidence type="ECO:0000313" key="2">
    <source>
        <dbReference type="EMBL" id="CAH0518035.1"/>
    </source>
</evidence>
<keyword evidence="3" id="KW-1185">Reference proteome</keyword>
<reference evidence="2 3" key="1">
    <citation type="submission" date="2021-11" db="EMBL/GenBank/DDBJ databases">
        <authorList>
            <person name="Islam A."/>
            <person name="Islam S."/>
            <person name="Flora M.S."/>
            <person name="Rahman M."/>
            <person name="Ziaur R.M."/>
            <person name="Epstein J.H."/>
            <person name="Hassan M."/>
            <person name="Klassen M."/>
            <person name="Woodard K."/>
            <person name="Webb A."/>
            <person name="Webby R.J."/>
            <person name="El Zowalaty M.E."/>
        </authorList>
    </citation>
    <scope>NUCLEOTIDE SEQUENCE [LARGE SCALE GENOMIC DNA]</scope>
    <source>
        <strain evidence="2">Pbs1</strain>
    </source>
</reference>
<sequence length="386" mass="43488">MAVRSLDTRDEKQELYTVDNDDGVIRASYRNVKELVHVLDKTPESSWVNHVRAGAKMMLESLPLECHLSVEEIVVLAAQINENSYSLDALDDNHLVAAVGLFPVCGLINHSCQPNCTWSNAGDSILEVRALRDIEEGEELTLSYIDIDVERHERRKELRDTKHFDCFCERCAVPLSESVDRYLEGFCCPTCPSTAAGENEYRLLSQVEDKYVCPNCQFNVPVSAIAAAIVTARTKLASAKQHLNQFRYTDVVAELTQVCQNIDVNGQTIPFHPSHGVAIAVTRVLSDAQIKLGNLVEAYNLRRRLLKALELVSWRYHLPLGLAHFDYAEALRRMLMHPTLPIPDNLHRDELLQEMRASYQAFSDICAVCLGKPHPLRHRAVAGLKF</sequence>
<evidence type="ECO:0000259" key="1">
    <source>
        <dbReference type="PROSITE" id="PS50280"/>
    </source>
</evidence>
<dbReference type="InterPro" id="IPR011990">
    <property type="entry name" value="TPR-like_helical_dom_sf"/>
</dbReference>
<dbReference type="PANTHER" id="PTHR12197:SF251">
    <property type="entry name" value="EG:BACR7C10.4 PROTEIN"/>
    <property type="match status" value="1"/>
</dbReference>
<dbReference type="Gene3D" id="1.25.40.10">
    <property type="entry name" value="Tetratricopeptide repeat domain"/>
    <property type="match status" value="1"/>
</dbReference>
<accession>A0ABN8CYZ9</accession>
<dbReference type="SMART" id="SM00317">
    <property type="entry name" value="SET"/>
    <property type="match status" value="1"/>
</dbReference>
<evidence type="ECO:0000313" key="3">
    <source>
        <dbReference type="Proteomes" id="UP001158986"/>
    </source>
</evidence>
<dbReference type="InterPro" id="IPR046341">
    <property type="entry name" value="SET_dom_sf"/>
</dbReference>
<comment type="caution">
    <text evidence="2">The sequence shown here is derived from an EMBL/GenBank/DDBJ whole genome shotgun (WGS) entry which is preliminary data.</text>
</comment>
<dbReference type="SUPFAM" id="SSF82199">
    <property type="entry name" value="SET domain"/>
    <property type="match status" value="1"/>
</dbReference>
<gene>
    <name evidence="2" type="ORF">PBS001_LOCUS4620</name>
</gene>
<dbReference type="Proteomes" id="UP001158986">
    <property type="component" value="Unassembled WGS sequence"/>
</dbReference>
<dbReference type="PROSITE" id="PS50280">
    <property type="entry name" value="SET"/>
    <property type="match status" value="1"/>
</dbReference>
<dbReference type="PANTHER" id="PTHR12197">
    <property type="entry name" value="HISTONE-LYSINE N-METHYLTRANSFERASE SMYD"/>
    <property type="match status" value="1"/>
</dbReference>
<dbReference type="CDD" id="cd20071">
    <property type="entry name" value="SET_SMYD"/>
    <property type="match status" value="1"/>
</dbReference>
<dbReference type="Pfam" id="PF00856">
    <property type="entry name" value="SET"/>
    <property type="match status" value="1"/>
</dbReference>
<protein>
    <recommendedName>
        <fullName evidence="1">SET domain-containing protein</fullName>
    </recommendedName>
</protein>
<name>A0ABN8CYZ9_9STRA</name>
<dbReference type="InterPro" id="IPR050869">
    <property type="entry name" value="H3K4_H4K5_MeTrfase"/>
</dbReference>
<proteinExistence type="predicted"/>